<dbReference type="Proteomes" id="UP000308730">
    <property type="component" value="Unassembled WGS sequence"/>
</dbReference>
<reference evidence="5 6" key="1">
    <citation type="submission" date="2019-02" db="EMBL/GenBank/DDBJ databases">
        <title>Genome sequencing of the rare red list fungi Antrodiella citrinella (Flaviporus citrinellus).</title>
        <authorList>
            <person name="Buettner E."/>
            <person name="Kellner H."/>
        </authorList>
    </citation>
    <scope>NUCLEOTIDE SEQUENCE [LARGE SCALE GENOMIC DNA]</scope>
    <source>
        <strain evidence="5 6">DSM 108506</strain>
    </source>
</reference>
<dbReference type="GO" id="GO:0004674">
    <property type="term" value="F:protein serine/threonine kinase activity"/>
    <property type="evidence" value="ECO:0007669"/>
    <property type="project" value="UniProtKB-KW"/>
</dbReference>
<dbReference type="InterPro" id="IPR000719">
    <property type="entry name" value="Prot_kinase_dom"/>
</dbReference>
<evidence type="ECO:0000256" key="1">
    <source>
        <dbReference type="ARBA" id="ARBA00022527"/>
    </source>
</evidence>
<dbReference type="InterPro" id="IPR011009">
    <property type="entry name" value="Kinase-like_dom_sf"/>
</dbReference>
<name>A0A4S4MTT1_9APHY</name>
<dbReference type="Gene3D" id="1.10.510.10">
    <property type="entry name" value="Transferase(Phosphotransferase) domain 1"/>
    <property type="match status" value="1"/>
</dbReference>
<protein>
    <recommendedName>
        <fullName evidence="4">Protein kinase domain-containing protein</fullName>
    </recommendedName>
</protein>
<accession>A0A4S4MTT1</accession>
<dbReference type="PROSITE" id="PS50011">
    <property type="entry name" value="PROTEIN_KINASE_DOM"/>
    <property type="match status" value="1"/>
</dbReference>
<keyword evidence="1" id="KW-0808">Transferase</keyword>
<dbReference type="Pfam" id="PF00069">
    <property type="entry name" value="Pkinase"/>
    <property type="match status" value="1"/>
</dbReference>
<keyword evidence="1" id="KW-0723">Serine/threonine-protein kinase</keyword>
<evidence type="ECO:0000256" key="3">
    <source>
        <dbReference type="ARBA" id="ARBA00022840"/>
    </source>
</evidence>
<dbReference type="InterPro" id="IPR050117">
    <property type="entry name" value="MAPK"/>
</dbReference>
<dbReference type="AlphaFoldDB" id="A0A4S4MTT1"/>
<sequence>MVKLLIHDALVGVAILHASNIIHANIKASNIVIRTAPLSDDIDRLLHDTEANLLEPSRCMTITEYGTSIVLPIWTSIYVYQFNVTQAAHIHDHFGFALIDLGSAQKFGTSIGSTFYPLHMRSPELLLGADLGWEADMWAIGCLVFELLTGRPLFNPVLCIDGDDLDDLLCQMMEASGQDFSADISPTFRAKAERWSEFFDDTDRTGPGGVNWFFIYQDLHDDHDVSISDFDEFLDS</sequence>
<evidence type="ECO:0000313" key="6">
    <source>
        <dbReference type="Proteomes" id="UP000308730"/>
    </source>
</evidence>
<dbReference type="OrthoDB" id="5979581at2759"/>
<keyword evidence="1" id="KW-0418">Kinase</keyword>
<gene>
    <name evidence="5" type="ORF">EUX98_g4499</name>
</gene>
<proteinExistence type="predicted"/>
<dbReference type="SUPFAM" id="SSF56112">
    <property type="entry name" value="Protein kinase-like (PK-like)"/>
    <property type="match status" value="1"/>
</dbReference>
<dbReference type="EMBL" id="SGPM01000112">
    <property type="protein sequence ID" value="THH29686.1"/>
    <property type="molecule type" value="Genomic_DNA"/>
</dbReference>
<dbReference type="GO" id="GO:0005524">
    <property type="term" value="F:ATP binding"/>
    <property type="evidence" value="ECO:0007669"/>
    <property type="project" value="UniProtKB-KW"/>
</dbReference>
<evidence type="ECO:0000259" key="4">
    <source>
        <dbReference type="PROSITE" id="PS50011"/>
    </source>
</evidence>
<keyword evidence="2" id="KW-0547">Nucleotide-binding</keyword>
<keyword evidence="3" id="KW-0067">ATP-binding</keyword>
<evidence type="ECO:0000313" key="5">
    <source>
        <dbReference type="EMBL" id="THH29686.1"/>
    </source>
</evidence>
<dbReference type="PANTHER" id="PTHR24055">
    <property type="entry name" value="MITOGEN-ACTIVATED PROTEIN KINASE"/>
    <property type="match status" value="1"/>
</dbReference>
<keyword evidence="6" id="KW-1185">Reference proteome</keyword>
<feature type="domain" description="Protein kinase" evidence="4">
    <location>
        <begin position="1"/>
        <end position="236"/>
    </location>
</feature>
<organism evidence="5 6">
    <name type="scientific">Antrodiella citrinella</name>
    <dbReference type="NCBI Taxonomy" id="2447956"/>
    <lineage>
        <taxon>Eukaryota</taxon>
        <taxon>Fungi</taxon>
        <taxon>Dikarya</taxon>
        <taxon>Basidiomycota</taxon>
        <taxon>Agaricomycotina</taxon>
        <taxon>Agaricomycetes</taxon>
        <taxon>Polyporales</taxon>
        <taxon>Steccherinaceae</taxon>
        <taxon>Antrodiella</taxon>
    </lineage>
</organism>
<comment type="caution">
    <text evidence="5">The sequence shown here is derived from an EMBL/GenBank/DDBJ whole genome shotgun (WGS) entry which is preliminary data.</text>
</comment>
<evidence type="ECO:0000256" key="2">
    <source>
        <dbReference type="ARBA" id="ARBA00022741"/>
    </source>
</evidence>